<feature type="compositionally biased region" description="Low complexity" evidence="1">
    <location>
        <begin position="369"/>
        <end position="388"/>
    </location>
</feature>
<dbReference type="InParanoid" id="A0A2T3AYB9"/>
<accession>A0A2T3AYB9</accession>
<organism evidence="2 3">
    <name type="scientific">Amorphotheca resinae ATCC 22711</name>
    <dbReference type="NCBI Taxonomy" id="857342"/>
    <lineage>
        <taxon>Eukaryota</taxon>
        <taxon>Fungi</taxon>
        <taxon>Dikarya</taxon>
        <taxon>Ascomycota</taxon>
        <taxon>Pezizomycotina</taxon>
        <taxon>Leotiomycetes</taxon>
        <taxon>Helotiales</taxon>
        <taxon>Amorphothecaceae</taxon>
        <taxon>Amorphotheca</taxon>
    </lineage>
</organism>
<dbReference type="InterPro" id="IPR045342">
    <property type="entry name" value="Etd1"/>
</dbReference>
<evidence type="ECO:0000256" key="1">
    <source>
        <dbReference type="SAM" id="MobiDB-lite"/>
    </source>
</evidence>
<dbReference type="GO" id="GO:0005096">
    <property type="term" value="F:GTPase activator activity"/>
    <property type="evidence" value="ECO:0007669"/>
    <property type="project" value="InterPro"/>
</dbReference>
<evidence type="ECO:0000313" key="3">
    <source>
        <dbReference type="Proteomes" id="UP000241818"/>
    </source>
</evidence>
<feature type="region of interest" description="Disordered" evidence="1">
    <location>
        <begin position="442"/>
        <end position="473"/>
    </location>
</feature>
<feature type="compositionally biased region" description="Polar residues" evidence="1">
    <location>
        <begin position="505"/>
        <end position="524"/>
    </location>
</feature>
<dbReference type="AlphaFoldDB" id="A0A2T3AYB9"/>
<feature type="compositionally biased region" description="Polar residues" evidence="1">
    <location>
        <begin position="1118"/>
        <end position="1137"/>
    </location>
</feature>
<feature type="compositionally biased region" description="Polar residues" evidence="1">
    <location>
        <begin position="258"/>
        <end position="267"/>
    </location>
</feature>
<feature type="region of interest" description="Disordered" evidence="1">
    <location>
        <begin position="244"/>
        <end position="309"/>
    </location>
</feature>
<sequence length="1148" mass="124921">MKTVPSLVASSTVGIAAAGLALGRPERSSPARPASRKRKVGDVADIDGRLRGISSPIQRPATTSTMPTSEALQRFPPLGTAPAAPPIDASRRPSTTRLEGSSNGIARRFSLIRNGDSSVQDTGDEPRRDSISSRGSWLRRFSITTSQNNSPRSSVGPESSSVAASQRSAALTPSNPSNNSAQLSPNKLVKRSTAGKDMDESVAGTGSRLQVPTLRRPATSRQRAMTLQQRFREHASEPINQFAENLFKPPTQIPPSGRLSSPESRTTWRPFFESRQPKPKKEKSSGRSSDGATHNSHPTARRVLPDEVATPVLLKPEMVNTSNTGYTAYYEDDSFANEDEMDDDNSVEEEVVQPGEACPVEAQRGPRRSFSTHFSSSGSWISRAGSIRGNKRNPDGRTNGRRYSSAPMSTLPGRKITTAGGPIPHDHRSITDPTIFQRQRGVENSAPEDSFAVRSFQTRSRNSSSPLPPLSRLSSFNIDMARLGLSSSSSSQPRRSPSSPACLPDTTSISVPSQGHLQPSSPSYYNPLISKPHRTSEAMTLVGSEADARAFTSGDEDDMDFQSETVFDSLRSGATGSLRSRNTPLDSMFDESPPSVNGSKNKRLSIHELLVSGNLREGNNRIVEEDEGMPTPVKGTRSSQERAGDLESVDRPHTLDPDTLPSQPSFSLATKDFGRLSLDDEDEDEDWTRDDEDQDIQQLSPPSTLLTFRRVSPISRTVLADVTHSGSANGNPAPSAERPKSNLFDWSEPSSTDKIDYMGNYPRPKTAHVKQGTDGRGGRTSGRRGPTALHVRSQSVPVVPDLSLQLENSKLAPKFGTWGLGGKGVSEEWDGDFEFDNDDVAVQGEEMEGSTMLVPPAIQASQENVVGHVGQIREVCMLVEDLKRLRLLARDKDLLNGSSAPLWKEAEGIIALAVPDEEDPTLSPTHSPTSVLFGSEVVDERFVEHGPDAEDISRPEAPFEVLNRYGQPTGLVYDGDTVRRRSVFSPDDEIFGNGPTLTSPTTTEYLRPPPASSRPSSMKASSEYARSVMQTMHQTRSTSDPLLSELTYQSSNKMPFDTTSLRDLVHRASVLRNKLSDIIRKSDGPYQTPESSPKRASSPAFTRVFTDPMASPPKHLGRTQSNSSVLTGSTDISPTRSLHQHMHMMTVV</sequence>
<protein>
    <submittedName>
        <fullName evidence="2">Uncharacterized protein</fullName>
    </submittedName>
</protein>
<gene>
    <name evidence="2" type="ORF">M430DRAFT_20352</name>
</gene>
<dbReference type="GeneID" id="36572360"/>
<keyword evidence="3" id="KW-1185">Reference proteome</keyword>
<feature type="region of interest" description="Disordered" evidence="1">
    <location>
        <begin position="617"/>
        <end position="703"/>
    </location>
</feature>
<dbReference type="Proteomes" id="UP000241818">
    <property type="component" value="Unassembled WGS sequence"/>
</dbReference>
<name>A0A2T3AYB9_AMORE</name>
<feature type="compositionally biased region" description="Acidic residues" evidence="1">
    <location>
        <begin position="679"/>
        <end position="695"/>
    </location>
</feature>
<feature type="region of interest" description="Disordered" evidence="1">
    <location>
        <begin position="485"/>
        <end position="530"/>
    </location>
</feature>
<feature type="compositionally biased region" description="Polar residues" evidence="1">
    <location>
        <begin position="55"/>
        <end position="71"/>
    </location>
</feature>
<feature type="region of interest" description="Disordered" evidence="1">
    <location>
        <begin position="18"/>
        <end position="230"/>
    </location>
</feature>
<dbReference type="STRING" id="857342.A0A2T3AYB9"/>
<feature type="compositionally biased region" description="Basic and acidic residues" evidence="1">
    <location>
        <begin position="40"/>
        <end position="50"/>
    </location>
</feature>
<feature type="compositionally biased region" description="Polar residues" evidence="1">
    <location>
        <begin position="171"/>
        <end position="185"/>
    </location>
</feature>
<dbReference type="Pfam" id="PF20162">
    <property type="entry name" value="Etd1"/>
    <property type="match status" value="1"/>
</dbReference>
<feature type="region of interest" description="Disordered" evidence="1">
    <location>
        <begin position="985"/>
        <end position="1018"/>
    </location>
</feature>
<proteinExistence type="predicted"/>
<feature type="region of interest" description="Disordered" evidence="1">
    <location>
        <begin position="572"/>
        <end position="601"/>
    </location>
</feature>
<dbReference type="GO" id="GO:1902412">
    <property type="term" value="P:regulation of mitotic cytokinesis"/>
    <property type="evidence" value="ECO:0007669"/>
    <property type="project" value="InterPro"/>
</dbReference>
<feature type="compositionally biased region" description="Polar residues" evidence="1">
    <location>
        <begin position="995"/>
        <end position="1004"/>
    </location>
</feature>
<feature type="region of interest" description="Disordered" evidence="1">
    <location>
        <begin position="723"/>
        <end position="787"/>
    </location>
</feature>
<reference evidence="2 3" key="1">
    <citation type="journal article" date="2018" name="New Phytol.">
        <title>Comparative genomics and transcriptomics depict ericoid mycorrhizal fungi as versatile saprotrophs and plant mutualists.</title>
        <authorList>
            <person name="Martino E."/>
            <person name="Morin E."/>
            <person name="Grelet G.A."/>
            <person name="Kuo A."/>
            <person name="Kohler A."/>
            <person name="Daghino S."/>
            <person name="Barry K.W."/>
            <person name="Cichocki N."/>
            <person name="Clum A."/>
            <person name="Dockter R.B."/>
            <person name="Hainaut M."/>
            <person name="Kuo R.C."/>
            <person name="LaButti K."/>
            <person name="Lindahl B.D."/>
            <person name="Lindquist E.A."/>
            <person name="Lipzen A."/>
            <person name="Khouja H.R."/>
            <person name="Magnuson J."/>
            <person name="Murat C."/>
            <person name="Ohm R.A."/>
            <person name="Singer S.W."/>
            <person name="Spatafora J.W."/>
            <person name="Wang M."/>
            <person name="Veneault-Fourrey C."/>
            <person name="Henrissat B."/>
            <person name="Grigoriev I.V."/>
            <person name="Martin F.M."/>
            <person name="Perotto S."/>
        </authorList>
    </citation>
    <scope>NUCLEOTIDE SEQUENCE [LARGE SCALE GENOMIC DNA]</scope>
    <source>
        <strain evidence="2 3">ATCC 22711</strain>
    </source>
</reference>
<feature type="compositionally biased region" description="Polar residues" evidence="1">
    <location>
        <begin position="219"/>
        <end position="229"/>
    </location>
</feature>
<feature type="compositionally biased region" description="Polar residues" evidence="1">
    <location>
        <begin position="92"/>
        <end position="104"/>
    </location>
</feature>
<feature type="compositionally biased region" description="Low complexity" evidence="1">
    <location>
        <begin position="150"/>
        <end position="170"/>
    </location>
</feature>
<feature type="compositionally biased region" description="Low complexity" evidence="1">
    <location>
        <begin position="486"/>
        <end position="500"/>
    </location>
</feature>
<feature type="region of interest" description="Disordered" evidence="1">
    <location>
        <begin position="1080"/>
        <end position="1148"/>
    </location>
</feature>
<dbReference type="EMBL" id="KZ679013">
    <property type="protein sequence ID" value="PSS15041.1"/>
    <property type="molecule type" value="Genomic_DNA"/>
</dbReference>
<evidence type="ECO:0000313" key="2">
    <source>
        <dbReference type="EMBL" id="PSS15041.1"/>
    </source>
</evidence>
<feature type="region of interest" description="Disordered" evidence="1">
    <location>
        <begin position="361"/>
        <end position="430"/>
    </location>
</feature>
<dbReference type="OrthoDB" id="5346713at2759"/>
<feature type="compositionally biased region" description="Polar residues" evidence="1">
    <location>
        <begin position="572"/>
        <end position="585"/>
    </location>
</feature>
<dbReference type="RefSeq" id="XP_024719640.1">
    <property type="nucleotide sequence ID" value="XM_024864279.1"/>
</dbReference>
<feature type="compositionally biased region" description="Polar residues" evidence="1">
    <location>
        <begin position="286"/>
        <end position="298"/>
    </location>
</feature>
<feature type="compositionally biased region" description="Low complexity" evidence="1">
    <location>
        <begin position="459"/>
        <end position="473"/>
    </location>
</feature>
<feature type="compositionally biased region" description="Basic and acidic residues" evidence="1">
    <location>
        <begin position="639"/>
        <end position="656"/>
    </location>
</feature>